<dbReference type="PANTHER" id="PTHR43498">
    <property type="entry name" value="FERREDOXIN:COB-COM HETERODISULFIDE REDUCTASE SUBUNIT A"/>
    <property type="match status" value="1"/>
</dbReference>
<keyword evidence="5" id="KW-0411">Iron-sulfur</keyword>
<sequence length="649" mass="71933">MKIDRRKFIKLGGGLFGSYVFAINAPLTAEELKNISKPTNIRKFTENKIAGISPFCDKTMTPKRLDCDVLVAGGGLAGICAAIAAAREGAKVVLVQDRSRLGGNASSEIKMHPLGMHHNNSGFREGGIIEEILLENLMSNPQKEWEVWDLLLYDKVVSEKNITLLLDTDLCGVETSGNEIKQAFARCDASRTFYEIKSKIYIDCTGDSRMAAEAGATLFDGRDAPETYGEEFSGYDPQGTHQGSSILFTSKDFGRPMPFKAPSWARKITAENIRHRGIDKNRLEYGFWWVELGGDMNAISDSEKLRFELLRVVLGAWDYVKNSGKFPEAENRAITSIGMLPGRRDTFRIKGEYIFKEQDILGNWKNLEDAIAVGGWSMDDHPKEGFDAVNRAPCRQIRKAHFYNIPFGSLISCDFKNLMMAGRNISCSHVAFTSTRVMLTSAACGNAAGVAAAMSAKLGKTPKEIRENKKLLGNLQQTLLRNNQAIVGVKNQDKKDLAKIAKVSANTAAKDTSAQNVISGSAFDLKGEYKNRYIAEISKKPVLTLSWDKPQAVSQIQITFDGGNRELTMTSHGSYLKSIIWGAQPEIIKDFKIFGTLPDGKKEIIADVKDNYQRLFRLNFPAKKLASIDIELLATNGNSFARVNEIRIY</sequence>
<keyword evidence="7" id="KW-1185">Reference proteome</keyword>
<keyword evidence="3" id="KW-0560">Oxidoreductase</keyword>
<keyword evidence="1" id="KW-0004">4Fe-4S</keyword>
<dbReference type="InterPro" id="IPR036188">
    <property type="entry name" value="FAD/NAD-bd_sf"/>
</dbReference>
<dbReference type="PANTHER" id="PTHR43498:SF1">
    <property type="entry name" value="COB--COM HETERODISULFIDE REDUCTASE IRON-SULFUR SUBUNIT A"/>
    <property type="match status" value="1"/>
</dbReference>
<dbReference type="RefSeq" id="WP_370396037.1">
    <property type="nucleotide sequence ID" value="NZ_JALBUT010000001.1"/>
</dbReference>
<reference evidence="6 7" key="1">
    <citation type="submission" date="2022-03" db="EMBL/GenBank/DDBJ databases">
        <title>Novel taxa within the pig intestine.</title>
        <authorList>
            <person name="Wylensek D."/>
            <person name="Bishof K."/>
            <person name="Afrizal A."/>
            <person name="Clavel T."/>
        </authorList>
    </citation>
    <scope>NUCLEOTIDE SEQUENCE [LARGE SCALE GENOMIC DNA]</scope>
    <source>
        <strain evidence="6 7">CLA-KB-P66</strain>
    </source>
</reference>
<proteinExistence type="predicted"/>
<dbReference type="Gene3D" id="3.50.50.60">
    <property type="entry name" value="FAD/NAD(P)-binding domain"/>
    <property type="match status" value="1"/>
</dbReference>
<dbReference type="Proteomes" id="UP001275932">
    <property type="component" value="Unassembled WGS sequence"/>
</dbReference>
<evidence type="ECO:0000256" key="3">
    <source>
        <dbReference type="ARBA" id="ARBA00023002"/>
    </source>
</evidence>
<keyword evidence="2" id="KW-0479">Metal-binding</keyword>
<protein>
    <submittedName>
        <fullName evidence="6">FAD-dependent oxidoreductase</fullName>
    </submittedName>
</protein>
<evidence type="ECO:0000256" key="1">
    <source>
        <dbReference type="ARBA" id="ARBA00022485"/>
    </source>
</evidence>
<evidence type="ECO:0000313" key="7">
    <source>
        <dbReference type="Proteomes" id="UP001275932"/>
    </source>
</evidence>
<gene>
    <name evidence="6" type="ORF">MOX91_00110</name>
</gene>
<organism evidence="6 7">
    <name type="scientific">Intestinicryptomonas porci</name>
    <dbReference type="NCBI Taxonomy" id="2926320"/>
    <lineage>
        <taxon>Bacteria</taxon>
        <taxon>Pseudomonadati</taxon>
        <taxon>Verrucomicrobiota</taxon>
        <taxon>Opitutia</taxon>
        <taxon>Opitutales</taxon>
        <taxon>Intestinicryptomonaceae</taxon>
        <taxon>Intestinicryptomonas</taxon>
    </lineage>
</organism>
<name>A0ABU4WDF3_9BACT</name>
<dbReference type="Pfam" id="PF12831">
    <property type="entry name" value="FAD_oxidored"/>
    <property type="match status" value="1"/>
</dbReference>
<dbReference type="InterPro" id="IPR039650">
    <property type="entry name" value="HdrA-like"/>
</dbReference>
<dbReference type="SUPFAM" id="SSF51905">
    <property type="entry name" value="FAD/NAD(P)-binding domain"/>
    <property type="match status" value="1"/>
</dbReference>
<evidence type="ECO:0000256" key="2">
    <source>
        <dbReference type="ARBA" id="ARBA00022723"/>
    </source>
</evidence>
<accession>A0ABU4WDF3</accession>
<dbReference type="PRINTS" id="PR00411">
    <property type="entry name" value="PNDRDTASEI"/>
</dbReference>
<evidence type="ECO:0000256" key="5">
    <source>
        <dbReference type="ARBA" id="ARBA00023014"/>
    </source>
</evidence>
<keyword evidence="4" id="KW-0408">Iron</keyword>
<comment type="caution">
    <text evidence="6">The sequence shown here is derived from an EMBL/GenBank/DDBJ whole genome shotgun (WGS) entry which is preliminary data.</text>
</comment>
<evidence type="ECO:0000256" key="4">
    <source>
        <dbReference type="ARBA" id="ARBA00023004"/>
    </source>
</evidence>
<dbReference type="EMBL" id="JALBUT010000001">
    <property type="protein sequence ID" value="MDX8414588.1"/>
    <property type="molecule type" value="Genomic_DNA"/>
</dbReference>
<evidence type="ECO:0000313" key="6">
    <source>
        <dbReference type="EMBL" id="MDX8414588.1"/>
    </source>
</evidence>